<evidence type="ECO:0000256" key="9">
    <source>
        <dbReference type="ARBA" id="ARBA00022723"/>
    </source>
</evidence>
<keyword evidence="6" id="KW-0926">Vacuole</keyword>
<evidence type="ECO:0000256" key="12">
    <source>
        <dbReference type="ARBA" id="ARBA00022989"/>
    </source>
</evidence>
<keyword evidence="7" id="KW-0645">Protease</keyword>
<feature type="compositionally biased region" description="Polar residues" evidence="17">
    <location>
        <begin position="468"/>
        <end position="477"/>
    </location>
</feature>
<feature type="transmembrane region" description="Helical" evidence="18">
    <location>
        <begin position="1696"/>
        <end position="1722"/>
    </location>
</feature>
<evidence type="ECO:0000256" key="10">
    <source>
        <dbReference type="ARBA" id="ARBA00022801"/>
    </source>
</evidence>
<feature type="compositionally biased region" description="Low complexity" evidence="17">
    <location>
        <begin position="485"/>
        <end position="496"/>
    </location>
</feature>
<feature type="compositionally biased region" description="Pro residues" evidence="17">
    <location>
        <begin position="449"/>
        <end position="462"/>
    </location>
</feature>
<name>A0A1J8PFP4_9AGAM</name>
<dbReference type="Proteomes" id="UP000183567">
    <property type="component" value="Unassembled WGS sequence"/>
</dbReference>
<comment type="similarity">
    <text evidence="4">Belongs to the peptidase M28 family.</text>
</comment>
<feature type="compositionally biased region" description="Basic and acidic residues" evidence="17">
    <location>
        <begin position="652"/>
        <end position="665"/>
    </location>
</feature>
<evidence type="ECO:0000256" key="16">
    <source>
        <dbReference type="ARBA" id="ARBA00031512"/>
    </source>
</evidence>
<comment type="function">
    <text evidence="2">May be involved in vacuolar sorting and osmoregulation.</text>
</comment>
<feature type="region of interest" description="Disordered" evidence="17">
    <location>
        <begin position="622"/>
        <end position="665"/>
    </location>
</feature>
<keyword evidence="15" id="KW-0325">Glycoprotein</keyword>
<feature type="transmembrane region" description="Helical" evidence="18">
    <location>
        <begin position="1761"/>
        <end position="1781"/>
    </location>
</feature>
<evidence type="ECO:0000256" key="4">
    <source>
        <dbReference type="ARBA" id="ARBA00010918"/>
    </source>
</evidence>
<keyword evidence="11" id="KW-0862">Zinc</keyword>
<sequence length="2013" mass="220667">MINPTQLVTRFCDMTVRVTVLVRPPHSLAADFQSSVGGRSRRSDFLSDFEHKIRLGVCIEMTLDENDTMMMEIKTLSSMLIAVAVLETGCTVHDVERQSAAFSHEQGTGILKIRDMRGPSRTHFCPQLVHFIFFGNATLLLSTSGFSTPTACPSLFKSIDQFLYYSVPSLLLATMPKRIPTPPPADDEPRYLTVVHPYVLDGHCNMELLKDRQDFARWVACCIEASDLYAFFHKPSARDMVIIEVARGCRQLDRLLGEHRWSEFLRNPSQPEKDQVSRVFYCTYSTGRQVQKNGWKRIYVEDAWFKTWSPDNHFIAFPYPETHFCDSLTAPAPVVGSHEWISGKKLPAPVAKSASAWGKGAPKTLMPVGNAWKAAIATSAPQISGVKKQPAVGGGPIPVKASDVWIGLPVAPANGPNGWADSLAGSGRNTPAHSTSSPLPGASRNQIPDVPPGLPARPPGIPVVPNAWGTTRIQTAPSLERENTSVSWSSSGRSSSTSIDIVLTPESAPEDPYKVHVTVSDSMERALDELSVNDYSPHEDMDPDLAELDAIAPGGEPTSAQVTWSDYADSATWDDAPADAEAQWTELNVPKEEKIICNAHGVICKKGICREYGKQLREAERAKEAAENPKKGKGKGKTWRGGEGGGARGARGAREAKGVPDRDAFRGRGATVKSTWRNTPRAIVSADAIEERENPKDADSVADTWGNTSNAAWNPAAQNAPEPSEDGWGKSVASYDPWAIEPAEPIPQPKPMQKPMQKPTQKPMQKSMQKPMQKPMSKPQRNPKTSANVNTSAKTTKKSSWADQMDAHSAAGYNDDDGFSTVGDKRGGAAKAPKSSTSGWGTVDESPCPSIFVRTPQEHLEYMWTHRLPFPYSSPPGHVRVYLLTEWTPGKSPLKEPWAALKADFPLDPATGELDLRKVKGKWALERCSAIDLERMQPFEGVCKGKLSRLALNVLADEKGVVWMYEPTPSENTISIRADRLRIVRQYDAAVERLLEATLGRFSKLLDKGVTGESVSHCLIQSSGADPSPSDVPREVINKEISVREDVRKVDTSKVSATIARQLVFLAALLFLFMSAERNAMGFLSGLSAVFAFRTVPTTIFLAVIYAVIFSAVLVTDQLPSVPKRTLGLDFQQAYADLHEVAARPHPFNSHANVIVRSYILNRVKDVASSYGHVSVDFDLSSNASWASGLLSTNPYAVYYESDNVLVKIEGSDKEYRESGGLLLSAHWDSVSTASGATDDGMGVVTLLSMVKYFAENRPKRTVVFNINNGEEDGLNGANVFMEHPWAKIPDTFLNLEGAAAGGRPLLFRVTSRAPLASWSGSHPHANVITSDAFKRGVVRSGTDYSVYEQFGLKGLDFAFYRGRSRYHTKYDSIPGMTGDQSKNSLWAMMEGTLSSSLALANDVKGKTRNESGGRASEPVYFDLFGMIMIVFTFQTLRIVNIVLLTVGPVILLMSVYFEHIVRVTSRIRSGYYRTANDDVNRQNFVACVTATVKDVIKGCFVWSKFWIALLLGVGFQLLLVVGYAKVNPFVIHTHPWLVFVSALSLAYLTTVLAVTFPLTKHGVVPAPEQQKLSILLHQYVLTWALLVYTTSALTIGGTYFITVWNAVVLLGSVLACIEGMTGAQGFEDEEERHGRYVRGIRYEAVSNGEYAHQDAENGHQDSGEVEDAEPTEITPLVAQRSEPAPSSKEQGAIGWWIVQLLLVVPLPVILASHIAIIVLFAVNQTLTDGNSPYGVYGTLSILALFIVLPIAPFSMNMHRWLNGIILIIFILSTLYTYLAFPFSQETPLKIYFAQSVDLDTSRVVTALTGPRQFLSSAIIPRFPSAYNQVINCTEAPDKLGLQTCKWEVGDAFVPSPGGGKDRHGLGVASSMKKWVSTSIERTGSDSAHIKVHGLNTRSCTLQFSGRRARAFNLTDDNGKGLKSGSELEQIRLWSRDWEKEFDVDVDFAGGVDEKIKGRVSCGWAEYESATVGGGRTGGKIPSLEEVILFLPEWAVVTKSSAALFDASREFEV</sequence>
<dbReference type="Pfam" id="PF04389">
    <property type="entry name" value="Peptidase_M28"/>
    <property type="match status" value="1"/>
</dbReference>
<feature type="transmembrane region" description="Helical" evidence="18">
    <location>
        <begin position="1580"/>
        <end position="1602"/>
    </location>
</feature>
<dbReference type="PANTHER" id="PTHR12147">
    <property type="entry name" value="METALLOPEPTIDASE M28 FAMILY MEMBER"/>
    <property type="match status" value="1"/>
</dbReference>
<dbReference type="InterPro" id="IPR053975">
    <property type="entry name" value="PFF1_C"/>
</dbReference>
<evidence type="ECO:0000256" key="14">
    <source>
        <dbReference type="ARBA" id="ARBA00023136"/>
    </source>
</evidence>
<comment type="subcellular location">
    <subcellularLocation>
        <location evidence="3">Vacuole membrane</location>
        <topology evidence="3">Multi-pass membrane protein</topology>
    </subcellularLocation>
</comment>
<reference evidence="22 23" key="1">
    <citation type="submission" date="2016-03" db="EMBL/GenBank/DDBJ databases">
        <title>Comparative genomics of the ectomycorrhizal sister species Rhizopogon vinicolor and Rhizopogon vesiculosus (Basidiomycota: Boletales) reveals a divergence of the mating type B locus.</title>
        <authorList>
            <person name="Mujic A.B."/>
            <person name="Kuo A."/>
            <person name="Tritt A."/>
            <person name="Lipzen A."/>
            <person name="Chen C."/>
            <person name="Johnson J."/>
            <person name="Sharma A."/>
            <person name="Barry K."/>
            <person name="Grigoriev I.V."/>
            <person name="Spatafora J.W."/>
        </authorList>
    </citation>
    <scope>NUCLEOTIDE SEQUENCE [LARGE SCALE GENOMIC DNA]</scope>
    <source>
        <strain evidence="22 23">AM-OR11-056</strain>
    </source>
</reference>
<feature type="transmembrane region" description="Helical" evidence="18">
    <location>
        <begin position="1537"/>
        <end position="1559"/>
    </location>
</feature>
<evidence type="ECO:0000256" key="3">
    <source>
        <dbReference type="ARBA" id="ARBA00004128"/>
    </source>
</evidence>
<feature type="compositionally biased region" description="Low complexity" evidence="17">
    <location>
        <begin position="710"/>
        <end position="722"/>
    </location>
</feature>
<feature type="domain" description="Vacuolar membrane protease C-terminal" evidence="20">
    <location>
        <begin position="1789"/>
        <end position="2004"/>
    </location>
</feature>
<accession>A0A1J8PFP4</accession>
<evidence type="ECO:0000313" key="22">
    <source>
        <dbReference type="EMBL" id="OJA08078.1"/>
    </source>
</evidence>
<dbReference type="Pfam" id="PF22250">
    <property type="entry name" value="PFF1_C"/>
    <property type="match status" value="1"/>
</dbReference>
<feature type="transmembrane region" description="Helical" evidence="18">
    <location>
        <begin position="1443"/>
        <end position="1462"/>
    </location>
</feature>
<feature type="region of interest" description="Disordered" evidence="17">
    <location>
        <begin position="690"/>
        <end position="803"/>
    </location>
</feature>
<feature type="compositionally biased region" description="Polar residues" evidence="17">
    <location>
        <begin position="782"/>
        <end position="802"/>
    </location>
</feature>
<evidence type="ECO:0000259" key="19">
    <source>
        <dbReference type="Pfam" id="PF04389"/>
    </source>
</evidence>
<evidence type="ECO:0000313" key="23">
    <source>
        <dbReference type="Proteomes" id="UP000183567"/>
    </source>
</evidence>
<feature type="compositionally biased region" description="Low complexity" evidence="17">
    <location>
        <begin position="753"/>
        <end position="780"/>
    </location>
</feature>
<evidence type="ECO:0000256" key="17">
    <source>
        <dbReference type="SAM" id="MobiDB-lite"/>
    </source>
</evidence>
<dbReference type="EMBL" id="LVVM01006436">
    <property type="protein sequence ID" value="OJA08078.1"/>
    <property type="molecule type" value="Genomic_DNA"/>
</dbReference>
<evidence type="ECO:0000256" key="5">
    <source>
        <dbReference type="ARBA" id="ARBA00017435"/>
    </source>
</evidence>
<keyword evidence="23" id="KW-1185">Reference proteome</keyword>
<dbReference type="STRING" id="180088.A0A1J8PFP4"/>
<feature type="compositionally biased region" description="Basic and acidic residues" evidence="17">
    <location>
        <begin position="690"/>
        <end position="699"/>
    </location>
</feature>
<evidence type="ECO:0000256" key="11">
    <source>
        <dbReference type="ARBA" id="ARBA00022833"/>
    </source>
</evidence>
<organism evidence="22 23">
    <name type="scientific">Rhizopogon vesiculosus</name>
    <dbReference type="NCBI Taxonomy" id="180088"/>
    <lineage>
        <taxon>Eukaryota</taxon>
        <taxon>Fungi</taxon>
        <taxon>Dikarya</taxon>
        <taxon>Basidiomycota</taxon>
        <taxon>Agaricomycotina</taxon>
        <taxon>Agaricomycetes</taxon>
        <taxon>Agaricomycetidae</taxon>
        <taxon>Boletales</taxon>
        <taxon>Suillineae</taxon>
        <taxon>Rhizopogonaceae</taxon>
        <taxon>Rhizopogon</taxon>
    </lineage>
</organism>
<evidence type="ECO:0000256" key="7">
    <source>
        <dbReference type="ARBA" id="ARBA00022670"/>
    </source>
</evidence>
<feature type="region of interest" description="Disordered" evidence="17">
    <location>
        <begin position="419"/>
        <end position="496"/>
    </location>
</feature>
<feature type="transmembrane region" description="Helical" evidence="18">
    <location>
        <begin position="1506"/>
        <end position="1525"/>
    </location>
</feature>
<keyword evidence="13" id="KW-0482">Metalloprotease</keyword>
<evidence type="ECO:0000256" key="2">
    <source>
        <dbReference type="ARBA" id="ARBA00003273"/>
    </source>
</evidence>
<feature type="transmembrane region" description="Helical" evidence="18">
    <location>
        <begin position="1734"/>
        <end position="1754"/>
    </location>
</feature>
<evidence type="ECO:0000256" key="18">
    <source>
        <dbReference type="SAM" id="Phobius"/>
    </source>
</evidence>
<feature type="compositionally biased region" description="Gly residues" evidence="17">
    <location>
        <begin position="639"/>
        <end position="649"/>
    </location>
</feature>
<dbReference type="Pfam" id="PF22251">
    <property type="entry name" value="PFF1_TM"/>
    <property type="match status" value="1"/>
</dbReference>
<proteinExistence type="inferred from homology"/>
<feature type="transmembrane region" description="Helical" evidence="18">
    <location>
        <begin position="1096"/>
        <end position="1115"/>
    </location>
</feature>
<keyword evidence="14 18" id="KW-0472">Membrane</keyword>
<dbReference type="InterPro" id="IPR007484">
    <property type="entry name" value="Peptidase_M28"/>
</dbReference>
<gene>
    <name evidence="22" type="ORF">AZE42_02252</name>
</gene>
<feature type="compositionally biased region" description="Polar residues" evidence="17">
    <location>
        <begin position="427"/>
        <end position="446"/>
    </location>
</feature>
<dbReference type="InterPro" id="IPR045175">
    <property type="entry name" value="M28_fam"/>
</dbReference>
<dbReference type="GO" id="GO:0005774">
    <property type="term" value="C:vacuolar membrane"/>
    <property type="evidence" value="ECO:0007669"/>
    <property type="project" value="UniProtKB-SubCell"/>
</dbReference>
<dbReference type="GO" id="GO:0006508">
    <property type="term" value="P:proteolysis"/>
    <property type="evidence" value="ECO:0007669"/>
    <property type="project" value="UniProtKB-KW"/>
</dbReference>
<evidence type="ECO:0000256" key="8">
    <source>
        <dbReference type="ARBA" id="ARBA00022692"/>
    </source>
</evidence>
<dbReference type="GO" id="GO:0046872">
    <property type="term" value="F:metal ion binding"/>
    <property type="evidence" value="ECO:0007669"/>
    <property type="project" value="UniProtKB-KW"/>
</dbReference>
<comment type="cofactor">
    <cofactor evidence="1">
        <name>Zn(2+)</name>
        <dbReference type="ChEBI" id="CHEBI:29105"/>
    </cofactor>
</comment>
<dbReference type="Gene3D" id="3.40.630.10">
    <property type="entry name" value="Zn peptidases"/>
    <property type="match status" value="1"/>
</dbReference>
<feature type="domain" description="Peptidase M28" evidence="19">
    <location>
        <begin position="1204"/>
        <end position="1378"/>
    </location>
</feature>
<evidence type="ECO:0000259" key="20">
    <source>
        <dbReference type="Pfam" id="PF22250"/>
    </source>
</evidence>
<keyword evidence="9" id="KW-0479">Metal-binding</keyword>
<keyword evidence="8 18" id="KW-0812">Transmembrane</keyword>
<evidence type="ECO:0000256" key="1">
    <source>
        <dbReference type="ARBA" id="ARBA00001947"/>
    </source>
</evidence>
<dbReference type="InterPro" id="IPR053976">
    <property type="entry name" value="PFF1_TM"/>
</dbReference>
<evidence type="ECO:0000256" key="15">
    <source>
        <dbReference type="ARBA" id="ARBA00023180"/>
    </source>
</evidence>
<evidence type="ECO:0000256" key="6">
    <source>
        <dbReference type="ARBA" id="ARBA00022554"/>
    </source>
</evidence>
<keyword evidence="10" id="KW-0378">Hydrolase</keyword>
<keyword evidence="12 18" id="KW-1133">Transmembrane helix</keyword>
<feature type="domain" description="Vacuolar membrane protease transmembrane" evidence="21">
    <location>
        <begin position="1506"/>
        <end position="1755"/>
    </location>
</feature>
<dbReference type="OrthoDB" id="76293at2759"/>
<dbReference type="GO" id="GO:0008235">
    <property type="term" value="F:metalloexopeptidase activity"/>
    <property type="evidence" value="ECO:0007669"/>
    <property type="project" value="InterPro"/>
</dbReference>
<dbReference type="CDD" id="cd03875">
    <property type="entry name" value="M28_Fxna_like"/>
    <property type="match status" value="1"/>
</dbReference>
<evidence type="ECO:0000259" key="21">
    <source>
        <dbReference type="Pfam" id="PF22251"/>
    </source>
</evidence>
<dbReference type="InterPro" id="IPR048024">
    <property type="entry name" value="Fxna-like_M28_dom"/>
</dbReference>
<comment type="caution">
    <text evidence="22">The sequence shown here is derived from an EMBL/GenBank/DDBJ whole genome shotgun (WGS) entry which is preliminary data.</text>
</comment>
<evidence type="ECO:0000256" key="13">
    <source>
        <dbReference type="ARBA" id="ARBA00023049"/>
    </source>
</evidence>
<protein>
    <recommendedName>
        <fullName evidence="5">Vacuolar membrane protease</fullName>
    </recommendedName>
    <alternativeName>
        <fullName evidence="16">FXNA-related family protease 1</fullName>
    </alternativeName>
</protein>
<dbReference type="PANTHER" id="PTHR12147:SF58">
    <property type="entry name" value="VACUOLAR MEMBRANE PROTEASE"/>
    <property type="match status" value="1"/>
</dbReference>
<dbReference type="SUPFAM" id="SSF53187">
    <property type="entry name" value="Zn-dependent exopeptidases"/>
    <property type="match status" value="1"/>
</dbReference>